<evidence type="ECO:0000256" key="1">
    <source>
        <dbReference type="SAM" id="MobiDB-lite"/>
    </source>
</evidence>
<keyword evidence="2" id="KW-1185">Reference proteome</keyword>
<feature type="compositionally biased region" description="Low complexity" evidence="1">
    <location>
        <begin position="88"/>
        <end position="97"/>
    </location>
</feature>
<dbReference type="RefSeq" id="XP_025833354.1">
    <property type="nucleotide sequence ID" value="XM_025977569.1"/>
</dbReference>
<dbReference type="Proteomes" id="UP000192223">
    <property type="component" value="Unplaced"/>
</dbReference>
<evidence type="ECO:0000313" key="3">
    <source>
        <dbReference type="RefSeq" id="XP_025833354.1"/>
    </source>
</evidence>
<evidence type="ECO:0000313" key="2">
    <source>
        <dbReference type="Proteomes" id="UP000192223"/>
    </source>
</evidence>
<dbReference type="KEGG" id="apln:108738162"/>
<protein>
    <submittedName>
        <fullName evidence="3">Uncharacterized protein LOC108738162</fullName>
    </submittedName>
</protein>
<feature type="compositionally biased region" description="Basic and acidic residues" evidence="1">
    <location>
        <begin position="413"/>
        <end position="422"/>
    </location>
</feature>
<sequence length="444" mass="50368">MANLRNNFRRNCELMSENDIMSGISDCSDSSDSLILPLDDVKPVNCFPTSRPPNFTKSQILRHFGVREKKEIVASTPVHKIRKRKSTESSQSSISLSPIQKQNSVQACNIVSIKKPDYQGHLQCAKHSDDCDDGLPWENEKATTPAQDVEVITKKKRISLKGNIKNEQEPSTIKEKQQFEEIREGSTKNLKEVSGLLVPVVKLIKLPSNINKSTVNKSIQLSCKKKRIKKSEQDVTNKLENKVESCYDLINNEALAREDDKSLKEPNKCLEINKEVPQKNGKISKETKTKKQNKPNRNINLTVNEMDCNNIIVETDSLQSLIDKVDKDVQKYLGDNNDNGMDAFPENYDTFNSMKKRSENLTTKKESDKTSFFGQIFGSVPQDNLLQPSKKSNENSNRNEENVLDSPTSGKDQINRTREHNTSSKLRPKKLVQMKISTSNAYNY</sequence>
<gene>
    <name evidence="3" type="primary">LOC108738162</name>
</gene>
<feature type="compositionally biased region" description="Polar residues" evidence="1">
    <location>
        <begin position="435"/>
        <end position="444"/>
    </location>
</feature>
<accession>A0A7F5RBK6</accession>
<reference evidence="3" key="1">
    <citation type="submission" date="2025-08" db="UniProtKB">
        <authorList>
            <consortium name="RefSeq"/>
        </authorList>
    </citation>
    <scope>IDENTIFICATION</scope>
    <source>
        <tissue evidence="3">Entire body</tissue>
    </source>
</reference>
<organism evidence="2 3">
    <name type="scientific">Agrilus planipennis</name>
    <name type="common">Emerald ash borer</name>
    <name type="synonym">Agrilus marcopoli</name>
    <dbReference type="NCBI Taxonomy" id="224129"/>
    <lineage>
        <taxon>Eukaryota</taxon>
        <taxon>Metazoa</taxon>
        <taxon>Ecdysozoa</taxon>
        <taxon>Arthropoda</taxon>
        <taxon>Hexapoda</taxon>
        <taxon>Insecta</taxon>
        <taxon>Pterygota</taxon>
        <taxon>Neoptera</taxon>
        <taxon>Endopterygota</taxon>
        <taxon>Coleoptera</taxon>
        <taxon>Polyphaga</taxon>
        <taxon>Elateriformia</taxon>
        <taxon>Buprestoidea</taxon>
        <taxon>Buprestidae</taxon>
        <taxon>Agrilinae</taxon>
        <taxon>Agrilus</taxon>
    </lineage>
</organism>
<dbReference type="GeneID" id="108738162"/>
<feature type="compositionally biased region" description="Basic and acidic residues" evidence="1">
    <location>
        <begin position="391"/>
        <end position="401"/>
    </location>
</feature>
<name>A0A7F5RBK6_AGRPL</name>
<dbReference type="AlphaFoldDB" id="A0A7F5RBK6"/>
<feature type="region of interest" description="Disordered" evidence="1">
    <location>
        <begin position="78"/>
        <end position="98"/>
    </location>
</feature>
<feature type="region of interest" description="Disordered" evidence="1">
    <location>
        <begin position="378"/>
        <end position="444"/>
    </location>
</feature>
<dbReference type="InParanoid" id="A0A7F5RBK6"/>
<proteinExistence type="predicted"/>